<feature type="region of interest" description="Disordered" evidence="2">
    <location>
        <begin position="1"/>
        <end position="43"/>
    </location>
</feature>
<reference evidence="4 5" key="1">
    <citation type="submission" date="2014-04" db="EMBL/GenBank/DDBJ databases">
        <authorList>
            <consortium name="DOE Joint Genome Institute"/>
            <person name="Kuo A."/>
            <person name="Gay G."/>
            <person name="Dore J."/>
            <person name="Kohler A."/>
            <person name="Nagy L.G."/>
            <person name="Floudas D."/>
            <person name="Copeland A."/>
            <person name="Barry K.W."/>
            <person name="Cichocki N."/>
            <person name="Veneault-Fourrey C."/>
            <person name="LaButti K."/>
            <person name="Lindquist E.A."/>
            <person name="Lipzen A."/>
            <person name="Lundell T."/>
            <person name="Morin E."/>
            <person name="Murat C."/>
            <person name="Sun H."/>
            <person name="Tunlid A."/>
            <person name="Henrissat B."/>
            <person name="Grigoriev I.V."/>
            <person name="Hibbett D.S."/>
            <person name="Martin F."/>
            <person name="Nordberg H.P."/>
            <person name="Cantor M.N."/>
            <person name="Hua S.X."/>
        </authorList>
    </citation>
    <scope>NUCLEOTIDE SEQUENCE [LARGE SCALE GENOMIC DNA]</scope>
    <source>
        <strain evidence="5">h7</strain>
    </source>
</reference>
<organism evidence="4 5">
    <name type="scientific">Hebeloma cylindrosporum</name>
    <dbReference type="NCBI Taxonomy" id="76867"/>
    <lineage>
        <taxon>Eukaryota</taxon>
        <taxon>Fungi</taxon>
        <taxon>Dikarya</taxon>
        <taxon>Basidiomycota</taxon>
        <taxon>Agaricomycotina</taxon>
        <taxon>Agaricomycetes</taxon>
        <taxon>Agaricomycetidae</taxon>
        <taxon>Agaricales</taxon>
        <taxon>Agaricineae</taxon>
        <taxon>Hymenogastraceae</taxon>
        <taxon>Hebeloma</taxon>
    </lineage>
</organism>
<keyword evidence="5" id="KW-1185">Reference proteome</keyword>
<dbReference type="Pfam" id="PF00328">
    <property type="entry name" value="His_Phos_2"/>
    <property type="match status" value="1"/>
</dbReference>
<dbReference type="Proteomes" id="UP000053424">
    <property type="component" value="Unassembled WGS sequence"/>
</dbReference>
<feature type="compositionally biased region" description="Basic and acidic residues" evidence="2">
    <location>
        <begin position="180"/>
        <end position="195"/>
    </location>
</feature>
<evidence type="ECO:0000256" key="2">
    <source>
        <dbReference type="SAM" id="MobiDB-lite"/>
    </source>
</evidence>
<evidence type="ECO:0000313" key="5">
    <source>
        <dbReference type="Proteomes" id="UP000053424"/>
    </source>
</evidence>
<dbReference type="HOGENOM" id="CLU_020880_2_2_1"/>
<feature type="transmembrane region" description="Helical" evidence="3">
    <location>
        <begin position="60"/>
        <end position="81"/>
    </location>
</feature>
<evidence type="ECO:0008006" key="6">
    <source>
        <dbReference type="Google" id="ProtNLM"/>
    </source>
</evidence>
<dbReference type="PROSITE" id="PS00616">
    <property type="entry name" value="HIS_ACID_PHOSPHAT_1"/>
    <property type="match status" value="1"/>
</dbReference>
<feature type="region of interest" description="Disordered" evidence="2">
    <location>
        <begin position="178"/>
        <end position="198"/>
    </location>
</feature>
<keyword evidence="3" id="KW-0472">Membrane</keyword>
<dbReference type="CDD" id="cd07061">
    <property type="entry name" value="HP_HAP_like"/>
    <property type="match status" value="1"/>
</dbReference>
<proteinExistence type="predicted"/>
<keyword evidence="3" id="KW-0812">Transmembrane</keyword>
<dbReference type="Gene3D" id="3.40.50.1240">
    <property type="entry name" value="Phosphoglycerate mutase-like"/>
    <property type="match status" value="1"/>
</dbReference>
<dbReference type="FunFam" id="3.40.50.1240:FF:000033">
    <property type="entry name" value="Chromosome 12, whole genome shotgun sequence"/>
    <property type="match status" value="1"/>
</dbReference>
<dbReference type="SUPFAM" id="SSF53254">
    <property type="entry name" value="Phosphoglycerate mutase-like"/>
    <property type="match status" value="1"/>
</dbReference>
<reference evidence="5" key="2">
    <citation type="submission" date="2015-01" db="EMBL/GenBank/DDBJ databases">
        <title>Evolutionary Origins and Diversification of the Mycorrhizal Mutualists.</title>
        <authorList>
            <consortium name="DOE Joint Genome Institute"/>
            <consortium name="Mycorrhizal Genomics Consortium"/>
            <person name="Kohler A."/>
            <person name="Kuo A."/>
            <person name="Nagy L.G."/>
            <person name="Floudas D."/>
            <person name="Copeland A."/>
            <person name="Barry K.W."/>
            <person name="Cichocki N."/>
            <person name="Veneault-Fourrey C."/>
            <person name="LaButti K."/>
            <person name="Lindquist E.A."/>
            <person name="Lipzen A."/>
            <person name="Lundell T."/>
            <person name="Morin E."/>
            <person name="Murat C."/>
            <person name="Riley R."/>
            <person name="Ohm R."/>
            <person name="Sun H."/>
            <person name="Tunlid A."/>
            <person name="Henrissat B."/>
            <person name="Grigoriev I.V."/>
            <person name="Hibbett D.S."/>
            <person name="Martin F."/>
        </authorList>
    </citation>
    <scope>NUCLEOTIDE SEQUENCE [LARGE SCALE GENOMIC DNA]</scope>
    <source>
        <strain evidence="5">h7</strain>
    </source>
</reference>
<dbReference type="InterPro" id="IPR000560">
    <property type="entry name" value="His_Pase_clade-2"/>
</dbReference>
<gene>
    <name evidence="4" type="ORF">M413DRAFT_60490</name>
</gene>
<dbReference type="EMBL" id="KN831768">
    <property type="protein sequence ID" value="KIM49584.1"/>
    <property type="molecule type" value="Genomic_DNA"/>
</dbReference>
<dbReference type="OrthoDB" id="6509975at2759"/>
<keyword evidence="1" id="KW-0378">Hydrolase</keyword>
<dbReference type="InterPro" id="IPR029033">
    <property type="entry name" value="His_PPase_superfam"/>
</dbReference>
<protein>
    <recommendedName>
        <fullName evidence="6">Phytase</fullName>
    </recommendedName>
</protein>
<dbReference type="AlphaFoldDB" id="A0A0C3CZK0"/>
<feature type="compositionally biased region" description="Basic and acidic residues" evidence="2">
    <location>
        <begin position="14"/>
        <end position="24"/>
    </location>
</feature>
<evidence type="ECO:0000313" key="4">
    <source>
        <dbReference type="EMBL" id="KIM49584.1"/>
    </source>
</evidence>
<dbReference type="PANTHER" id="PTHR20963">
    <property type="entry name" value="MULTIPLE INOSITOL POLYPHOSPHATE PHOSPHATASE-RELATED"/>
    <property type="match status" value="1"/>
</dbReference>
<keyword evidence="3" id="KW-1133">Transmembrane helix</keyword>
<evidence type="ECO:0000256" key="1">
    <source>
        <dbReference type="ARBA" id="ARBA00022801"/>
    </source>
</evidence>
<evidence type="ECO:0000256" key="3">
    <source>
        <dbReference type="SAM" id="Phobius"/>
    </source>
</evidence>
<dbReference type="InterPro" id="IPR033379">
    <property type="entry name" value="Acid_Pase_AS"/>
</dbReference>
<dbReference type="STRING" id="686832.A0A0C3CZK0"/>
<dbReference type="PANTHER" id="PTHR20963:SF42">
    <property type="entry name" value="PHOSPHOGLYCERATE MUTASE-LIKE PROTEIN"/>
    <property type="match status" value="1"/>
</dbReference>
<dbReference type="GO" id="GO:0003993">
    <property type="term" value="F:acid phosphatase activity"/>
    <property type="evidence" value="ECO:0007669"/>
    <property type="project" value="TreeGrafter"/>
</dbReference>
<sequence>MARGPDVESGVVPEDVHESHHTETEALLPTTRSDVETPDLPTKSKASFYTRPCGQPKYGIIHITTAFVLGTIACLLAQYAICGPGCFRKYDQQPASSYAHTNQEVVTVLAPPYVGSTQVHNYPPTKPTNAYPSLFPSNVGYAGGTPTGAEAAVVETAPAYPLHTGQCSHQLLRPVSLVGDDSRKNPDGDDSDVKTGKKKGKKSKFNLFRMWGNLSPWYSVERGGFGLDSDANTPDTCRITGLHFLHRHGARYPTAWASYGGPAKFATKLNKEPESWNASGSLDFLNDWTYKLGEELLTPFGRQQLYDLGISLRMKYGFLLQNFTEKNTIPVFRTESQDRMLASAMNFAIGFFGYPFDGQYQQSITIEADGFNNTLAPYTTCSNAGISSKAERGQWYVKRWASIYLKDARNRLKKQLHGLDLSIEDVYIMQQMCPYETVALGYSKFCELFTEEEWEGFNYSLDLSFWYGSAFGSPVARVQGIGYVQELVARLTHTPIETHNSSTNATLNDNPITFPLGQSLYVDATHEVVVLNIITALNLTTLAASGPLPYTHIDHDRSFRVAELAPFATNIQFQLLECTSLPGPQIRVIINDAVAPLTGVKGCPTQKDGMCPVDTFVRAQKETIAETDWNWDCHGDWTVPPGTEWETVTGQPPKRP</sequence>
<accession>A0A0C3CZK0</accession>
<name>A0A0C3CZK0_HEBCY</name>